<dbReference type="STRING" id="941907.SAMN06295910_1620"/>
<dbReference type="Proteomes" id="UP000192934">
    <property type="component" value="Chromosome I"/>
</dbReference>
<dbReference type="RefSeq" id="WP_157123751.1">
    <property type="nucleotide sequence ID" value="NZ_LT840185.1"/>
</dbReference>
<proteinExistence type="predicted"/>
<feature type="chain" id="PRO_5012078273" evidence="1">
    <location>
        <begin position="22"/>
        <end position="128"/>
    </location>
</feature>
<protein>
    <submittedName>
        <fullName evidence="2">Uncharacterized protein</fullName>
    </submittedName>
</protein>
<keyword evidence="3" id="KW-1185">Reference proteome</keyword>
<sequence length="128" mass="13419">MALSRMTLATALLILPAAGSAQESAVEGKYRALFPTIAELDCPQGSGDDIVVCARKDERRSPRLPLPVEPVEGARVAGMSTTTDTMGPVDHNRCTPVGPNKQCGGGLPIPQAIMLLVEAAKIIADPDR</sequence>
<name>A0A1X7GF82_9SPHN</name>
<dbReference type="OrthoDB" id="7570448at2"/>
<keyword evidence="1" id="KW-0732">Signal</keyword>
<accession>A0A1X7GF82</accession>
<feature type="signal peptide" evidence="1">
    <location>
        <begin position="1"/>
        <end position="21"/>
    </location>
</feature>
<evidence type="ECO:0000313" key="2">
    <source>
        <dbReference type="EMBL" id="SMF68392.1"/>
    </source>
</evidence>
<dbReference type="AlphaFoldDB" id="A0A1X7GF82"/>
<reference evidence="3" key="1">
    <citation type="submission" date="2017-04" db="EMBL/GenBank/DDBJ databases">
        <authorList>
            <person name="Varghese N."/>
            <person name="Submissions S."/>
        </authorList>
    </citation>
    <scope>NUCLEOTIDE SEQUENCE [LARGE SCALE GENOMIC DNA]</scope>
    <source>
        <strain evidence="3">Dd16</strain>
    </source>
</reference>
<organism evidence="2 3">
    <name type="scientific">Allosphingosinicella indica</name>
    <dbReference type="NCBI Taxonomy" id="941907"/>
    <lineage>
        <taxon>Bacteria</taxon>
        <taxon>Pseudomonadati</taxon>
        <taxon>Pseudomonadota</taxon>
        <taxon>Alphaproteobacteria</taxon>
        <taxon>Sphingomonadales</taxon>
        <taxon>Sphingomonadaceae</taxon>
        <taxon>Allosphingosinicella</taxon>
    </lineage>
</organism>
<dbReference type="EMBL" id="LT840185">
    <property type="protein sequence ID" value="SMF68392.1"/>
    <property type="molecule type" value="Genomic_DNA"/>
</dbReference>
<evidence type="ECO:0000313" key="3">
    <source>
        <dbReference type="Proteomes" id="UP000192934"/>
    </source>
</evidence>
<evidence type="ECO:0000256" key="1">
    <source>
        <dbReference type="SAM" id="SignalP"/>
    </source>
</evidence>
<gene>
    <name evidence="2" type="ORF">SAMN06295910_1620</name>
</gene>